<comment type="similarity">
    <text evidence="3">Belongs to the xanthine dehydrogenase family.</text>
</comment>
<comment type="cofactor">
    <cofactor evidence="1 19">
        <name>FAD</name>
        <dbReference type="ChEBI" id="CHEBI:57692"/>
    </cofactor>
</comment>
<keyword evidence="13" id="KW-0520">NAD</keyword>
<dbReference type="Gene3D" id="3.10.20.30">
    <property type="match status" value="1"/>
</dbReference>
<feature type="binding site" evidence="20">
    <location>
        <position position="16"/>
    </location>
    <ligand>
        <name>[2Fe-2S] cluster</name>
        <dbReference type="ChEBI" id="CHEBI:190135"/>
        <label>1</label>
    </ligand>
</feature>
<dbReference type="Gene3D" id="3.30.465.10">
    <property type="match status" value="1"/>
</dbReference>
<dbReference type="InterPro" id="IPR012675">
    <property type="entry name" value="Beta-grasp_dom_sf"/>
</dbReference>
<feature type="binding site" evidence="20">
    <location>
        <position position="38"/>
    </location>
    <ligand>
        <name>[2Fe-2S] cluster</name>
        <dbReference type="ChEBI" id="CHEBI:190135"/>
        <label>1</label>
    </ligand>
</feature>
<dbReference type="InterPro" id="IPR006058">
    <property type="entry name" value="2Fe2S_fd_BS"/>
</dbReference>
<dbReference type="InterPro" id="IPR046867">
    <property type="entry name" value="AldOxase/xan_DH_MoCoBD2"/>
</dbReference>
<keyword evidence="12 20" id="KW-0411">Iron-sulfur</keyword>
<dbReference type="InterPro" id="IPR037165">
    <property type="entry name" value="AldOxase/xan_DH_Mopterin-bd_sf"/>
</dbReference>
<dbReference type="GO" id="GO:0051537">
    <property type="term" value="F:2 iron, 2 sulfur cluster binding"/>
    <property type="evidence" value="ECO:0007669"/>
    <property type="project" value="UniProtKB-KW"/>
</dbReference>
<dbReference type="GO" id="GO:0004854">
    <property type="term" value="F:xanthine dehydrogenase activity"/>
    <property type="evidence" value="ECO:0007669"/>
    <property type="project" value="UniProtKB-EC"/>
</dbReference>
<dbReference type="InterPro" id="IPR022407">
    <property type="entry name" value="OxRdtase_Mopterin_BS"/>
</dbReference>
<comment type="catalytic activity">
    <reaction evidence="17">
        <text>hypoxanthine + NAD(+) + H2O = xanthine + NADH + H(+)</text>
        <dbReference type="Rhea" id="RHEA:24670"/>
        <dbReference type="ChEBI" id="CHEBI:15377"/>
        <dbReference type="ChEBI" id="CHEBI:15378"/>
        <dbReference type="ChEBI" id="CHEBI:17368"/>
        <dbReference type="ChEBI" id="CHEBI:17712"/>
        <dbReference type="ChEBI" id="CHEBI:57540"/>
        <dbReference type="ChEBI" id="CHEBI:57945"/>
        <dbReference type="EC" id="1.17.1.4"/>
    </reaction>
</comment>
<dbReference type="Pfam" id="PF00941">
    <property type="entry name" value="FAD_binding_5"/>
    <property type="match status" value="1"/>
</dbReference>
<accession>A0ABD0M1C6</accession>
<dbReference type="PROSITE" id="PS00197">
    <property type="entry name" value="2FE2S_FER_1"/>
    <property type="match status" value="1"/>
</dbReference>
<dbReference type="Gene3D" id="3.90.1170.50">
    <property type="entry name" value="Aldehyde oxidase/xanthine dehydrogenase, a/b hammerhead"/>
    <property type="match status" value="1"/>
</dbReference>
<dbReference type="SUPFAM" id="SSF47741">
    <property type="entry name" value="CO dehydrogenase ISP C-domain like"/>
    <property type="match status" value="1"/>
</dbReference>
<dbReference type="InterPro" id="IPR036884">
    <property type="entry name" value="2Fe-2S-bd_dom_sf"/>
</dbReference>
<evidence type="ECO:0000256" key="14">
    <source>
        <dbReference type="ARBA" id="ARBA00023140"/>
    </source>
</evidence>
<feature type="binding site" evidence="20">
    <location>
        <position position="988"/>
    </location>
    <ligand>
        <name>Mo-molybdopterin</name>
        <dbReference type="ChEBI" id="CHEBI:71302"/>
    </ligand>
    <ligandPart>
        <name>Mo</name>
        <dbReference type="ChEBI" id="CHEBI:28685"/>
    </ligandPart>
</feature>
<evidence type="ECO:0000256" key="5">
    <source>
        <dbReference type="ARBA" id="ARBA00022505"/>
    </source>
</evidence>
<dbReference type="InterPro" id="IPR005107">
    <property type="entry name" value="CO_DH_flav_C"/>
</dbReference>
<dbReference type="InterPro" id="IPR036856">
    <property type="entry name" value="Ald_Oxase/Xan_DH_a/b_sf"/>
</dbReference>
<keyword evidence="14" id="KW-0576">Peroxisome</keyword>
<evidence type="ECO:0000256" key="13">
    <source>
        <dbReference type="ARBA" id="ARBA00023027"/>
    </source>
</evidence>
<dbReference type="InterPro" id="IPR014307">
    <property type="entry name" value="Xanthine_DH_ssu"/>
</dbReference>
<evidence type="ECO:0000256" key="20">
    <source>
        <dbReference type="PIRSR" id="PIRSR000127-3"/>
    </source>
</evidence>
<keyword evidence="9 19" id="KW-0274">FAD</keyword>
<keyword evidence="5 20" id="KW-0500">Molybdenum</keyword>
<evidence type="ECO:0000256" key="19">
    <source>
        <dbReference type="PIRSR" id="PIRSR000127-2"/>
    </source>
</evidence>
<feature type="binding site" evidence="20">
    <location>
        <position position="8"/>
    </location>
    <ligand>
        <name>[2Fe-2S] cluster</name>
        <dbReference type="ChEBI" id="CHEBI:190135"/>
        <label>1</label>
    </ligand>
</feature>
<dbReference type="SMART" id="SM01008">
    <property type="entry name" value="Ald_Xan_dh_C"/>
    <property type="match status" value="1"/>
</dbReference>
<comment type="cofactor">
    <cofactor evidence="15">
        <name>[2Fe-2S] cluster</name>
        <dbReference type="ChEBI" id="CHEBI:190135"/>
    </cofactor>
</comment>
<evidence type="ECO:0000256" key="7">
    <source>
        <dbReference type="ARBA" id="ARBA00022714"/>
    </source>
</evidence>
<dbReference type="SUPFAM" id="SSF56176">
    <property type="entry name" value="FAD-binding/transporter-associated domain-like"/>
    <property type="match status" value="1"/>
</dbReference>
<keyword evidence="24" id="KW-1185">Reference proteome</keyword>
<dbReference type="PROSITE" id="PS51387">
    <property type="entry name" value="FAD_PCMH"/>
    <property type="match status" value="1"/>
</dbReference>
<dbReference type="Gene3D" id="1.10.150.120">
    <property type="entry name" value="[2Fe-2S]-binding domain"/>
    <property type="match status" value="1"/>
</dbReference>
<dbReference type="EC" id="1.17.1.4" evidence="4"/>
<dbReference type="InterPro" id="IPR036683">
    <property type="entry name" value="CO_DH_flav_C_dom_sf"/>
</dbReference>
<evidence type="ECO:0000256" key="2">
    <source>
        <dbReference type="ARBA" id="ARBA00004275"/>
    </source>
</evidence>
<reference evidence="23 24" key="1">
    <citation type="journal article" date="2023" name="Sci. Data">
        <title>Genome assembly of the Korean intertidal mud-creeper Batillaria attramentaria.</title>
        <authorList>
            <person name="Patra A.K."/>
            <person name="Ho P.T."/>
            <person name="Jun S."/>
            <person name="Lee S.J."/>
            <person name="Kim Y."/>
            <person name="Won Y.J."/>
        </authorList>
    </citation>
    <scope>NUCLEOTIDE SEQUENCE [LARGE SCALE GENOMIC DNA]</scope>
    <source>
        <strain evidence="23">Wonlab-2016</strain>
    </source>
</reference>
<feature type="binding site" evidence="20">
    <location>
        <position position="832"/>
    </location>
    <ligand>
        <name>Mo-molybdopterin</name>
        <dbReference type="ChEBI" id="CHEBI:71302"/>
    </ligand>
    <ligandPart>
        <name>Mo</name>
        <dbReference type="ChEBI" id="CHEBI:28685"/>
    </ligandPart>
</feature>
<feature type="binding site" evidence="19">
    <location>
        <position position="300"/>
    </location>
    <ligand>
        <name>FAD</name>
        <dbReference type="ChEBI" id="CHEBI:57692"/>
    </ligand>
</feature>
<gene>
    <name evidence="23" type="ORF">BaRGS_00003330</name>
</gene>
<dbReference type="SUPFAM" id="SSF54665">
    <property type="entry name" value="CO dehydrogenase molybdoprotein N-domain-like"/>
    <property type="match status" value="1"/>
</dbReference>
<feature type="binding site" evidence="19">
    <location>
        <position position="345"/>
    </location>
    <ligand>
        <name>FAD</name>
        <dbReference type="ChEBI" id="CHEBI:57692"/>
    </ligand>
</feature>
<dbReference type="EMBL" id="JACVVK020000010">
    <property type="protein sequence ID" value="KAK7505585.1"/>
    <property type="molecule type" value="Genomic_DNA"/>
</dbReference>
<dbReference type="InterPro" id="IPR001041">
    <property type="entry name" value="2Fe-2S_ferredoxin-type"/>
</dbReference>
<evidence type="ECO:0000313" key="23">
    <source>
        <dbReference type="EMBL" id="KAK7505585.1"/>
    </source>
</evidence>
<evidence type="ECO:0000256" key="15">
    <source>
        <dbReference type="ARBA" id="ARBA00034078"/>
    </source>
</evidence>
<dbReference type="SMART" id="SM01092">
    <property type="entry name" value="CO_deh_flav_C"/>
    <property type="match status" value="1"/>
</dbReference>
<feature type="binding site" evidence="20">
    <location>
        <position position="13"/>
    </location>
    <ligand>
        <name>[2Fe-2S] cluster</name>
        <dbReference type="ChEBI" id="CHEBI:190135"/>
        <label>1</label>
    </ligand>
</feature>
<dbReference type="InterPro" id="IPR036010">
    <property type="entry name" value="2Fe-2S_ferredoxin-like_sf"/>
</dbReference>
<evidence type="ECO:0000256" key="17">
    <source>
        <dbReference type="ARBA" id="ARBA00049517"/>
    </source>
</evidence>
<dbReference type="SUPFAM" id="SSF55447">
    <property type="entry name" value="CO dehydrogenase flavoprotein C-terminal domain-like"/>
    <property type="match status" value="1"/>
</dbReference>
<name>A0ABD0M1C6_9CAEN</name>
<sequence>MTGTKLGCGEGGCGACTVMLSYYTPDSDTVRHLSANACLLPLCSLHGMAVTTVEGIGSLRTRLHPVQKRLAAAHGSQCGFCTPGFVMSMYTLLRNNPTPSLDDLETVFDGNLCRCTGYRPIIEGYRPFTKGFCEKGENSAFQAQLCHYENGGTNGSDVYDPSQEPIFPPFLKLEAKRLQEQSLQFIGPRVTWYRPSSLSELLDIKKRHPDCKIVIGNTELGIETKFKKQLYPVLVAATHVRELSAVNRQESGIQFGASVTLATLDNTLKAAVKELPEEKTRVFAAFAIGGNIMTASPISDLNPLLLACGAVLDLVSTDGSRRSVKMDSTFFKGYRKTAVLPSEILVSILIPFSKKGEFFYGYKQANRKEDDISIVNAGMRVVLDEKAAITDLSLAFGGMAPITVMATNTMTRLIGRSWNEETLDKACQLLTSDLPLAPGSPGGTVEYRRTLTVSFFFKFYLTVLQRLQESGISQDVRLKPSDSIAAQPFERETVEGMQWFEVTPEPQSPESALRRPLVHESAYKQASGEAMYTNDTAPRQGELYLALVLSTKARARLVKVDPSAALAMPGVVDFVTHTDIPGSNSWGLHVKDDVVFAVDERAAQAVVVEYDVMEPVITIADAIKKGSLYDYNPTIVCGDVDKAMAEADHVLEGEVHTEAQEHFYLEPHVAIAYPGEEDQIEVAVATQSLSVLQNCIAGVLGVQCNKVKTTVKRLGGGFGGKESRSGMVALPVAVAAVKHQRPVRCALERDEDMMMTGTRHPFLGKYKIGFSSDGKILAYDVMYYSNAGCSIDLSFAVLDKSVIDSDNAYFIPNRRMSARACKTNLPSSTAFRGFGGPQGAVVIETAITRVREINLYKKGDATHYRQVLDECNLQRCWADVKTQSQFDTQRKQADDFNSKNRWRKRGLAITPNKFGFNYYETFLNQGAALVNIYTDGTVLVSHGGVEMGQGLHTKILQLTSQVLQLPVSKITVNGASIDVVPNTSPSAASVSSDMFGGAVVDACEKLLRRLKPIKAANPKFTWEQLVGAAYMERISLSATGFYKRPQVGYDFATGKGERPHGYFSFSAAVTEVEIDCLTGDHQILSTDIVFDVGKSINPAIDIGQIEGGFIQGYGLMVLEQYKVQPDGTLLTRGPGTYKIPSVGNIPQKFNVTLLRESGNPRAVYSSKGIGEPPLLLATSVLYAIHDAIRAARKDEGLDLDFRLDTPATPARIRMACSDRFTKMFEETEEESKAKPWFVDL</sequence>
<dbReference type="GO" id="GO:0005777">
    <property type="term" value="C:peroxisome"/>
    <property type="evidence" value="ECO:0007669"/>
    <property type="project" value="UniProtKB-SubCell"/>
</dbReference>
<feature type="domain" description="2Fe-2S ferredoxin-type" evidence="21">
    <location>
        <begin position="1"/>
        <end position="56"/>
    </location>
</feature>
<feature type="binding site" evidence="19">
    <location>
        <position position="363"/>
    </location>
    <ligand>
        <name>FAD</name>
        <dbReference type="ChEBI" id="CHEBI:57692"/>
    </ligand>
</feature>
<dbReference type="AlphaFoldDB" id="A0ABD0M1C6"/>
<evidence type="ECO:0000256" key="16">
    <source>
        <dbReference type="ARBA" id="ARBA00049017"/>
    </source>
</evidence>
<keyword evidence="7 20" id="KW-0001">2Fe-2S</keyword>
<dbReference type="NCBIfam" id="TIGR02963">
    <property type="entry name" value="xanthine_xdhA"/>
    <property type="match status" value="1"/>
</dbReference>
<protein>
    <recommendedName>
        <fullName evidence="4">xanthine dehydrogenase</fullName>
        <ecNumber evidence="4">1.17.1.4</ecNumber>
    </recommendedName>
</protein>
<feature type="binding site" evidence="19">
    <location>
        <position position="834"/>
    </location>
    <ligand>
        <name>substrate</name>
    </ligand>
</feature>
<dbReference type="Proteomes" id="UP001519460">
    <property type="component" value="Unassembled WGS sequence"/>
</dbReference>
<dbReference type="InterPro" id="IPR008274">
    <property type="entry name" value="AldOxase/xan_DH_MoCoBD1"/>
</dbReference>
<feature type="binding site" evidence="19">
    <location>
        <begin position="213"/>
        <end position="220"/>
    </location>
    <ligand>
        <name>FAD</name>
        <dbReference type="ChEBI" id="CHEBI:57692"/>
    </ligand>
</feature>
<dbReference type="InterPro" id="IPR036318">
    <property type="entry name" value="FAD-bd_PCMH-like_sf"/>
</dbReference>
<dbReference type="InterPro" id="IPR002888">
    <property type="entry name" value="2Fe-2S-bd"/>
</dbReference>
<feature type="binding site" evidence="20">
    <location>
        <position position="113"/>
    </location>
    <ligand>
        <name>[2Fe-2S] cluster</name>
        <dbReference type="ChEBI" id="CHEBI:190135"/>
        <label>2</label>
    </ligand>
</feature>
<comment type="cofactor">
    <cofactor evidence="20">
        <name>[2Fe-2S] cluster</name>
        <dbReference type="ChEBI" id="CHEBI:190135"/>
    </cofactor>
    <text evidence="20">Binds 2 [2Fe-2S] clusters.</text>
</comment>
<evidence type="ECO:0000313" key="24">
    <source>
        <dbReference type="Proteomes" id="UP001519460"/>
    </source>
</evidence>
<feature type="binding site" evidence="20">
    <location>
        <position position="115"/>
    </location>
    <ligand>
        <name>[2Fe-2S] cluster</name>
        <dbReference type="ChEBI" id="CHEBI:190135"/>
        <label>2</label>
    </ligand>
</feature>
<comment type="cofactor">
    <cofactor evidence="20">
        <name>Mo-molybdopterin</name>
        <dbReference type="ChEBI" id="CHEBI:71302"/>
    </cofactor>
    <text evidence="20">Binds 1 Mo-molybdopterin (Mo-MPT) cofactor per subunit.</text>
</comment>
<dbReference type="InterPro" id="IPR016169">
    <property type="entry name" value="FAD-bd_PCMH_sub2"/>
</dbReference>
<feature type="binding site" evidence="20">
    <location>
        <position position="81"/>
    </location>
    <ligand>
        <name>[2Fe-2S] cluster</name>
        <dbReference type="ChEBI" id="CHEBI:190135"/>
        <label>2</label>
    </ligand>
</feature>
<evidence type="ECO:0000256" key="12">
    <source>
        <dbReference type="ARBA" id="ARBA00023014"/>
    </source>
</evidence>
<evidence type="ECO:0000256" key="18">
    <source>
        <dbReference type="PIRSR" id="PIRSR000127-1"/>
    </source>
</evidence>
<dbReference type="FunFam" id="3.30.43.10:FF:000001">
    <property type="entry name" value="Xanthine dehydrogenase/oxidase"/>
    <property type="match status" value="1"/>
</dbReference>
<dbReference type="GO" id="GO:0046872">
    <property type="term" value="F:metal ion binding"/>
    <property type="evidence" value="ECO:0007669"/>
    <property type="project" value="UniProtKB-KW"/>
</dbReference>
<evidence type="ECO:0000256" key="1">
    <source>
        <dbReference type="ARBA" id="ARBA00001974"/>
    </source>
</evidence>
<dbReference type="PROSITE" id="PS51085">
    <property type="entry name" value="2FE2S_FER_2"/>
    <property type="match status" value="1"/>
</dbReference>
<dbReference type="Pfam" id="PF01315">
    <property type="entry name" value="Ald_Xan_dh_C"/>
    <property type="match status" value="1"/>
</dbReference>
<evidence type="ECO:0000259" key="21">
    <source>
        <dbReference type="PROSITE" id="PS51085"/>
    </source>
</evidence>
<dbReference type="InterPro" id="IPR002346">
    <property type="entry name" value="Mopterin_DH_FAD-bd"/>
</dbReference>
<evidence type="ECO:0000256" key="4">
    <source>
        <dbReference type="ARBA" id="ARBA00013123"/>
    </source>
</evidence>
<comment type="subcellular location">
    <subcellularLocation>
        <location evidence="2">Peroxisome</location>
    </subcellularLocation>
</comment>
<keyword evidence="8 20" id="KW-0479">Metal-binding</keyword>
<dbReference type="SUPFAM" id="SSF56003">
    <property type="entry name" value="Molybdenum cofactor-binding domain"/>
    <property type="match status" value="1"/>
</dbReference>
<feature type="binding site" evidence="20">
    <location>
        <position position="687"/>
    </location>
    <ligand>
        <name>Mo-molybdopterin</name>
        <dbReference type="ChEBI" id="CHEBI:71302"/>
    </ligand>
    <ligandPart>
        <name>Mo</name>
        <dbReference type="ChEBI" id="CHEBI:28685"/>
    </ligandPart>
</feature>
<dbReference type="FunFam" id="3.30.390.50:FF:000001">
    <property type="entry name" value="Xanthine dehydrogenase oxidase"/>
    <property type="match status" value="1"/>
</dbReference>
<proteinExistence type="inferred from homology"/>
<feature type="active site" description="Proton acceptor" evidence="18">
    <location>
        <position position="1171"/>
    </location>
</feature>
<evidence type="ECO:0000256" key="11">
    <source>
        <dbReference type="ARBA" id="ARBA00023004"/>
    </source>
</evidence>
<dbReference type="InterPro" id="IPR000674">
    <property type="entry name" value="Ald_Oxase/Xan_DH_a/b"/>
</dbReference>
<evidence type="ECO:0000256" key="6">
    <source>
        <dbReference type="ARBA" id="ARBA00022630"/>
    </source>
</evidence>
<dbReference type="InterPro" id="IPR016166">
    <property type="entry name" value="FAD-bd_PCMH"/>
</dbReference>
<dbReference type="FunFam" id="3.30.365.10:FF:000004">
    <property type="entry name" value="Xanthine dehydrogenase oxidase"/>
    <property type="match status" value="1"/>
</dbReference>
<dbReference type="SUPFAM" id="SSF54292">
    <property type="entry name" value="2Fe-2S ferredoxin-like"/>
    <property type="match status" value="1"/>
</dbReference>
<dbReference type="Pfam" id="PF03450">
    <property type="entry name" value="CO_deh_flav_C"/>
    <property type="match status" value="1"/>
</dbReference>
<evidence type="ECO:0000259" key="22">
    <source>
        <dbReference type="PROSITE" id="PS51387"/>
    </source>
</evidence>
<dbReference type="Gene3D" id="3.30.390.50">
    <property type="entry name" value="CO dehydrogenase flavoprotein, C-terminal domain"/>
    <property type="match status" value="1"/>
</dbReference>
<keyword evidence="11 20" id="KW-0408">Iron</keyword>
<comment type="catalytic activity">
    <reaction evidence="16">
        <text>xanthine + NAD(+) + H2O = urate + NADH + H(+)</text>
        <dbReference type="Rhea" id="RHEA:16669"/>
        <dbReference type="ChEBI" id="CHEBI:15377"/>
        <dbReference type="ChEBI" id="CHEBI:15378"/>
        <dbReference type="ChEBI" id="CHEBI:17712"/>
        <dbReference type="ChEBI" id="CHEBI:17775"/>
        <dbReference type="ChEBI" id="CHEBI:57540"/>
        <dbReference type="ChEBI" id="CHEBI:57945"/>
        <dbReference type="EC" id="1.17.1.4"/>
    </reaction>
</comment>
<dbReference type="Pfam" id="PF02738">
    <property type="entry name" value="MoCoBD_1"/>
    <property type="match status" value="1"/>
</dbReference>
<dbReference type="Gene3D" id="3.30.43.10">
    <property type="entry name" value="Uridine Diphospho-n-acetylenolpyruvylglucosamine Reductase, domain 2"/>
    <property type="match status" value="1"/>
</dbReference>
<evidence type="ECO:0000256" key="8">
    <source>
        <dbReference type="ARBA" id="ARBA00022723"/>
    </source>
</evidence>
<dbReference type="PANTHER" id="PTHR45444:SF3">
    <property type="entry name" value="XANTHINE DEHYDROGENASE"/>
    <property type="match status" value="1"/>
</dbReference>
<dbReference type="PROSITE" id="PS00559">
    <property type="entry name" value="MOLYBDOPTERIN_EUK"/>
    <property type="match status" value="1"/>
</dbReference>
<evidence type="ECO:0000256" key="3">
    <source>
        <dbReference type="ARBA" id="ARBA00006849"/>
    </source>
</evidence>
<dbReference type="PANTHER" id="PTHR45444">
    <property type="entry name" value="XANTHINE DEHYDROGENASE"/>
    <property type="match status" value="1"/>
</dbReference>
<dbReference type="Gene3D" id="3.30.365.10">
    <property type="entry name" value="Aldehyde oxidase/xanthine dehydrogenase, molybdopterin binding domain"/>
    <property type="match status" value="4"/>
</dbReference>
<feature type="binding site" evidence="19">
    <location>
        <position position="722"/>
    </location>
    <ligand>
        <name>substrate</name>
    </ligand>
</feature>
<comment type="caution">
    <text evidence="23">The sequence shown here is derived from an EMBL/GenBank/DDBJ whole genome shotgun (WGS) entry which is preliminary data.</text>
</comment>
<evidence type="ECO:0000256" key="10">
    <source>
        <dbReference type="ARBA" id="ARBA00023002"/>
    </source>
</evidence>
<dbReference type="InterPro" id="IPR016167">
    <property type="entry name" value="FAD-bd_PCMH_sub1"/>
</dbReference>
<organism evidence="23 24">
    <name type="scientific">Batillaria attramentaria</name>
    <dbReference type="NCBI Taxonomy" id="370345"/>
    <lineage>
        <taxon>Eukaryota</taxon>
        <taxon>Metazoa</taxon>
        <taxon>Spiralia</taxon>
        <taxon>Lophotrochozoa</taxon>
        <taxon>Mollusca</taxon>
        <taxon>Gastropoda</taxon>
        <taxon>Caenogastropoda</taxon>
        <taxon>Sorbeoconcha</taxon>
        <taxon>Cerithioidea</taxon>
        <taxon>Batillariidae</taxon>
        <taxon>Batillaria</taxon>
    </lineage>
</organism>
<evidence type="ECO:0000256" key="9">
    <source>
        <dbReference type="ARBA" id="ARBA00022827"/>
    </source>
</evidence>
<feature type="binding site" evidence="20">
    <location>
        <position position="718"/>
    </location>
    <ligand>
        <name>Mo-molybdopterin</name>
        <dbReference type="ChEBI" id="CHEBI:71302"/>
    </ligand>
    <ligandPart>
        <name>Mo</name>
        <dbReference type="ChEBI" id="CHEBI:28685"/>
    </ligandPart>
</feature>
<dbReference type="FunFam" id="3.30.365.10:FF:000001">
    <property type="entry name" value="Xanthine dehydrogenase oxidase"/>
    <property type="match status" value="1"/>
</dbReference>
<dbReference type="InterPro" id="IPR016208">
    <property type="entry name" value="Ald_Oxase/xanthine_DH-like"/>
</dbReference>
<feature type="binding site" evidence="20">
    <location>
        <position position="78"/>
    </location>
    <ligand>
        <name>[2Fe-2S] cluster</name>
        <dbReference type="ChEBI" id="CHEBI:190135"/>
        <label>2</label>
    </ligand>
</feature>
<dbReference type="PIRSF" id="PIRSF000127">
    <property type="entry name" value="Xanthine_DH"/>
    <property type="match status" value="1"/>
</dbReference>
<keyword evidence="10" id="KW-0560">Oxidoreductase</keyword>
<dbReference type="Pfam" id="PF20256">
    <property type="entry name" value="MoCoBD_2"/>
    <property type="match status" value="1"/>
</dbReference>
<dbReference type="Pfam" id="PF01799">
    <property type="entry name" value="Fer2_2"/>
    <property type="match status" value="1"/>
</dbReference>
<keyword evidence="6" id="KW-0285">Flavoprotein</keyword>
<feature type="domain" description="FAD-binding PCMH-type" evidence="22">
    <location>
        <begin position="185"/>
        <end position="355"/>
    </location>
</feature>